<organism evidence="8 9">
    <name type="scientific">Lates calcarifer</name>
    <name type="common">Barramundi</name>
    <name type="synonym">Holocentrus calcarifer</name>
    <dbReference type="NCBI Taxonomy" id="8187"/>
    <lineage>
        <taxon>Eukaryota</taxon>
        <taxon>Metazoa</taxon>
        <taxon>Chordata</taxon>
        <taxon>Craniata</taxon>
        <taxon>Vertebrata</taxon>
        <taxon>Euteleostomi</taxon>
        <taxon>Actinopterygii</taxon>
        <taxon>Neopterygii</taxon>
        <taxon>Teleostei</taxon>
        <taxon>Neoteleostei</taxon>
        <taxon>Acanthomorphata</taxon>
        <taxon>Carangaria</taxon>
        <taxon>Carangaria incertae sedis</taxon>
        <taxon>Centropomidae</taxon>
        <taxon>Lates</taxon>
    </lineage>
</organism>
<keyword evidence="6" id="KW-0812">Transmembrane</keyword>
<dbReference type="AlphaFoldDB" id="A0A4W6DL88"/>
<keyword evidence="6" id="KW-1133">Transmembrane helix</keyword>
<evidence type="ECO:0000256" key="2">
    <source>
        <dbReference type="ARBA" id="ARBA00009403"/>
    </source>
</evidence>
<reference evidence="8" key="3">
    <citation type="submission" date="2025-09" db="UniProtKB">
        <authorList>
            <consortium name="Ensembl"/>
        </authorList>
    </citation>
    <scope>IDENTIFICATION</scope>
</reference>
<proteinExistence type="inferred from homology"/>
<keyword evidence="5" id="KW-0789">Thiol protease inhibitor</keyword>
<dbReference type="PANTHER" id="PTHR11414">
    <property type="entry name" value="CYSTATIN FAMILY MEMBER"/>
    <property type="match status" value="1"/>
</dbReference>
<reference evidence="8" key="2">
    <citation type="submission" date="2025-08" db="UniProtKB">
        <authorList>
            <consortium name="Ensembl"/>
        </authorList>
    </citation>
    <scope>IDENTIFICATION</scope>
</reference>
<dbReference type="GO" id="GO:0005829">
    <property type="term" value="C:cytosol"/>
    <property type="evidence" value="ECO:0007669"/>
    <property type="project" value="TreeGrafter"/>
</dbReference>
<feature type="domain" description="Cystatin" evidence="7">
    <location>
        <begin position="31"/>
        <end position="80"/>
    </location>
</feature>
<dbReference type="InterPro" id="IPR001713">
    <property type="entry name" value="Prot_inh_stefin"/>
</dbReference>
<sequence>LSSDKMSFNFPSVLTASLTLVSFWICCIFIKVKAEVEKTTSKSYEDFTAVKYRYQIVAGTNFIIKVRVGGDNYIHLSVNKHFSGTTMLQGVQKDKSKTDPVIYSCDQAAITILKAYTGIYRLQSSMKTPLS</sequence>
<name>A0A4W6DL88_LATCA</name>
<evidence type="ECO:0000259" key="7">
    <source>
        <dbReference type="Pfam" id="PF00031"/>
    </source>
</evidence>
<feature type="transmembrane region" description="Helical" evidence="6">
    <location>
        <begin position="12"/>
        <end position="32"/>
    </location>
</feature>
<keyword evidence="4" id="KW-0646">Protease inhibitor</keyword>
<evidence type="ECO:0000313" key="9">
    <source>
        <dbReference type="Proteomes" id="UP000314980"/>
    </source>
</evidence>
<dbReference type="InterPro" id="IPR000010">
    <property type="entry name" value="Cystatin_dom"/>
</dbReference>
<dbReference type="GeneTree" id="ENSGT01140000284707"/>
<evidence type="ECO:0000256" key="6">
    <source>
        <dbReference type="SAM" id="Phobius"/>
    </source>
</evidence>
<evidence type="ECO:0000256" key="4">
    <source>
        <dbReference type="ARBA" id="ARBA00022690"/>
    </source>
</evidence>
<reference evidence="9" key="1">
    <citation type="submission" date="2015-09" db="EMBL/GenBank/DDBJ databases">
        <authorList>
            <person name="Sai Rama Sridatta P."/>
        </authorList>
    </citation>
    <scope>NUCLEOTIDE SEQUENCE [LARGE SCALE GENOMIC DNA]</scope>
</reference>
<keyword evidence="6" id="KW-0472">Membrane</keyword>
<evidence type="ECO:0000313" key="8">
    <source>
        <dbReference type="Ensembl" id="ENSLCAP00010025677.1"/>
    </source>
</evidence>
<dbReference type="STRING" id="8187.ENSLCAP00010025677"/>
<dbReference type="InterPro" id="IPR046350">
    <property type="entry name" value="Cystatin_sf"/>
</dbReference>
<keyword evidence="3" id="KW-0963">Cytoplasm</keyword>
<dbReference type="Gene3D" id="3.10.450.10">
    <property type="match status" value="1"/>
</dbReference>
<dbReference type="PRINTS" id="PR00295">
    <property type="entry name" value="STEFINA"/>
</dbReference>
<protein>
    <recommendedName>
        <fullName evidence="7">Cystatin domain-containing protein</fullName>
    </recommendedName>
</protein>
<evidence type="ECO:0000256" key="3">
    <source>
        <dbReference type="ARBA" id="ARBA00022490"/>
    </source>
</evidence>
<comment type="similarity">
    <text evidence="2">Belongs to the cystatin family.</text>
</comment>
<dbReference type="InParanoid" id="A0A4W6DL88"/>
<dbReference type="Ensembl" id="ENSLCAT00010026227.1">
    <property type="protein sequence ID" value="ENSLCAP00010025677.1"/>
    <property type="gene ID" value="ENSLCAG00010012006.1"/>
</dbReference>
<accession>A0A4W6DL88</accession>
<dbReference type="Proteomes" id="UP000314980">
    <property type="component" value="Unassembled WGS sequence"/>
</dbReference>
<evidence type="ECO:0000256" key="5">
    <source>
        <dbReference type="ARBA" id="ARBA00022704"/>
    </source>
</evidence>
<dbReference type="SUPFAM" id="SSF54403">
    <property type="entry name" value="Cystatin/monellin"/>
    <property type="match status" value="1"/>
</dbReference>
<comment type="subcellular location">
    <subcellularLocation>
        <location evidence="1">Cytoplasm</location>
    </subcellularLocation>
</comment>
<dbReference type="Pfam" id="PF00031">
    <property type="entry name" value="Cystatin"/>
    <property type="match status" value="1"/>
</dbReference>
<evidence type="ECO:0000256" key="1">
    <source>
        <dbReference type="ARBA" id="ARBA00004496"/>
    </source>
</evidence>
<dbReference type="GO" id="GO:0004869">
    <property type="term" value="F:cysteine-type endopeptidase inhibitor activity"/>
    <property type="evidence" value="ECO:0007669"/>
    <property type="project" value="UniProtKB-KW"/>
</dbReference>
<dbReference type="PANTHER" id="PTHR11414:SF21">
    <property type="entry name" value="CYSTATIN 14A, TANDEM DUPLICATE 1-RELATED"/>
    <property type="match status" value="1"/>
</dbReference>
<keyword evidence="9" id="KW-1185">Reference proteome</keyword>